<sequence>MRRTHPLPSFRLPEPNKFTRRNYDTWSPFMQAKLRVDGEAMGGTNECKFWYIYGYTTEDVQEEIAWWFRLDKMLDFPPP</sequence>
<evidence type="ECO:0000313" key="1">
    <source>
        <dbReference type="EMBL" id="KAK4182916.1"/>
    </source>
</evidence>
<dbReference type="AlphaFoldDB" id="A0AAN7ABW3"/>
<reference evidence="1" key="1">
    <citation type="journal article" date="2023" name="Mol. Phylogenet. Evol.">
        <title>Genome-scale phylogeny and comparative genomics of the fungal order Sordariales.</title>
        <authorList>
            <person name="Hensen N."/>
            <person name="Bonometti L."/>
            <person name="Westerberg I."/>
            <person name="Brannstrom I.O."/>
            <person name="Guillou S."/>
            <person name="Cros-Aarteil S."/>
            <person name="Calhoun S."/>
            <person name="Haridas S."/>
            <person name="Kuo A."/>
            <person name="Mondo S."/>
            <person name="Pangilinan J."/>
            <person name="Riley R."/>
            <person name="LaButti K."/>
            <person name="Andreopoulos B."/>
            <person name="Lipzen A."/>
            <person name="Chen C."/>
            <person name="Yan M."/>
            <person name="Daum C."/>
            <person name="Ng V."/>
            <person name="Clum A."/>
            <person name="Steindorff A."/>
            <person name="Ohm R.A."/>
            <person name="Martin F."/>
            <person name="Silar P."/>
            <person name="Natvig D.O."/>
            <person name="Lalanne C."/>
            <person name="Gautier V."/>
            <person name="Ament-Velasquez S.L."/>
            <person name="Kruys A."/>
            <person name="Hutchinson M.I."/>
            <person name="Powell A.J."/>
            <person name="Barry K."/>
            <person name="Miller A.N."/>
            <person name="Grigoriev I.V."/>
            <person name="Debuchy R."/>
            <person name="Gladieux P."/>
            <person name="Hiltunen Thoren M."/>
            <person name="Johannesson H."/>
        </authorList>
    </citation>
    <scope>NUCLEOTIDE SEQUENCE</scope>
    <source>
        <strain evidence="1">PSN309</strain>
    </source>
</reference>
<comment type="caution">
    <text evidence="1">The sequence shown here is derived from an EMBL/GenBank/DDBJ whole genome shotgun (WGS) entry which is preliminary data.</text>
</comment>
<accession>A0AAN7ABW3</accession>
<keyword evidence="2" id="KW-1185">Reference proteome</keyword>
<evidence type="ECO:0000313" key="2">
    <source>
        <dbReference type="Proteomes" id="UP001302126"/>
    </source>
</evidence>
<reference evidence="1" key="2">
    <citation type="submission" date="2023-05" db="EMBL/GenBank/DDBJ databases">
        <authorList>
            <consortium name="Lawrence Berkeley National Laboratory"/>
            <person name="Steindorff A."/>
            <person name="Hensen N."/>
            <person name="Bonometti L."/>
            <person name="Westerberg I."/>
            <person name="Brannstrom I.O."/>
            <person name="Guillou S."/>
            <person name="Cros-Aarteil S."/>
            <person name="Calhoun S."/>
            <person name="Haridas S."/>
            <person name="Kuo A."/>
            <person name="Mondo S."/>
            <person name="Pangilinan J."/>
            <person name="Riley R."/>
            <person name="Labutti K."/>
            <person name="Andreopoulos B."/>
            <person name="Lipzen A."/>
            <person name="Chen C."/>
            <person name="Yanf M."/>
            <person name="Daum C."/>
            <person name="Ng V."/>
            <person name="Clum A."/>
            <person name="Ohm R."/>
            <person name="Martin F."/>
            <person name="Silar P."/>
            <person name="Natvig D."/>
            <person name="Lalanne C."/>
            <person name="Gautier V."/>
            <person name="Ament-Velasquez S.L."/>
            <person name="Kruys A."/>
            <person name="Hutchinson M.I."/>
            <person name="Powell A.J."/>
            <person name="Barry K."/>
            <person name="Miller A.N."/>
            <person name="Grigoriev I.V."/>
            <person name="Debuchy R."/>
            <person name="Gladieux P."/>
            <person name="Thoren M.H."/>
            <person name="Johannesson H."/>
        </authorList>
    </citation>
    <scope>NUCLEOTIDE SEQUENCE</scope>
    <source>
        <strain evidence="1">PSN309</strain>
    </source>
</reference>
<proteinExistence type="predicted"/>
<gene>
    <name evidence="1" type="ORF">QBC35DRAFT_395022</name>
</gene>
<dbReference type="Proteomes" id="UP001302126">
    <property type="component" value="Unassembled WGS sequence"/>
</dbReference>
<name>A0AAN7ABW3_9PEZI</name>
<dbReference type="EMBL" id="MU864597">
    <property type="protein sequence ID" value="KAK4182916.1"/>
    <property type="molecule type" value="Genomic_DNA"/>
</dbReference>
<protein>
    <submittedName>
        <fullName evidence="1">Uncharacterized protein</fullName>
    </submittedName>
</protein>
<organism evidence="1 2">
    <name type="scientific">Podospora australis</name>
    <dbReference type="NCBI Taxonomy" id="1536484"/>
    <lineage>
        <taxon>Eukaryota</taxon>
        <taxon>Fungi</taxon>
        <taxon>Dikarya</taxon>
        <taxon>Ascomycota</taxon>
        <taxon>Pezizomycotina</taxon>
        <taxon>Sordariomycetes</taxon>
        <taxon>Sordariomycetidae</taxon>
        <taxon>Sordariales</taxon>
        <taxon>Podosporaceae</taxon>
        <taxon>Podospora</taxon>
    </lineage>
</organism>